<feature type="signal peptide" evidence="1">
    <location>
        <begin position="1"/>
        <end position="20"/>
    </location>
</feature>
<dbReference type="Proteomes" id="UP000436911">
    <property type="component" value="Unassembled WGS sequence"/>
</dbReference>
<dbReference type="RefSeq" id="WP_071207448.1">
    <property type="nucleotide sequence ID" value="NZ_MBFB02000017.1"/>
</dbReference>
<evidence type="ECO:0000313" key="2">
    <source>
        <dbReference type="EMBL" id="KAA3526126.1"/>
    </source>
</evidence>
<dbReference type="AlphaFoldDB" id="A0A1S2E2H8"/>
<protein>
    <submittedName>
        <fullName evidence="2">Uncharacterized protein</fullName>
    </submittedName>
</protein>
<reference evidence="2 3" key="1">
    <citation type="submission" date="2018-08" db="EMBL/GenBank/DDBJ databases">
        <title>Genome sequencing of Agrobacterium vitis strain ICMP 10754.</title>
        <authorList>
            <person name="Visnovsky S.B."/>
            <person name="Pitman A.R."/>
        </authorList>
    </citation>
    <scope>NUCLEOTIDE SEQUENCE [LARGE SCALE GENOMIC DNA]</scope>
    <source>
        <strain evidence="2 3">ICMP 10754</strain>
    </source>
</reference>
<dbReference type="OrthoDB" id="8410728at2"/>
<gene>
    <name evidence="2" type="ORF">DXT89_16510</name>
</gene>
<evidence type="ECO:0000313" key="3">
    <source>
        <dbReference type="Proteomes" id="UP000436911"/>
    </source>
</evidence>
<comment type="caution">
    <text evidence="2">The sequence shown here is derived from an EMBL/GenBank/DDBJ whole genome shotgun (WGS) entry which is preliminary data.</text>
</comment>
<accession>A0A1S2E2H8</accession>
<keyword evidence="1" id="KW-0732">Signal</keyword>
<dbReference type="EMBL" id="QUSG01000008">
    <property type="protein sequence ID" value="KAA3526126.1"/>
    <property type="molecule type" value="Genomic_DNA"/>
</dbReference>
<feature type="chain" id="PRO_5044376271" evidence="1">
    <location>
        <begin position="21"/>
        <end position="195"/>
    </location>
</feature>
<sequence>MVETTLAALGGLFGGGSAAAGTAATVGSAVGTAGTVGGTVGAVSSGLSISSILQGTAGVLSAVSAVSAGNAQAEGYEQAATEAQSNQRLTTLEGISRRSSIKQAMVDQVGQQDVAYAASGTDLSFGTPNQARKEAFREADLGIATQVGTQQTTQAQLSDREKSYRKMAGKARLGGWVDGLTGLFKTGASISNQGI</sequence>
<proteinExistence type="predicted"/>
<organism evidence="2 3">
    <name type="scientific">Agrobacterium vitis</name>
    <name type="common">Rhizobium vitis</name>
    <dbReference type="NCBI Taxonomy" id="373"/>
    <lineage>
        <taxon>Bacteria</taxon>
        <taxon>Pseudomonadati</taxon>
        <taxon>Pseudomonadota</taxon>
        <taxon>Alphaproteobacteria</taxon>
        <taxon>Hyphomicrobiales</taxon>
        <taxon>Rhizobiaceae</taxon>
        <taxon>Rhizobium/Agrobacterium group</taxon>
        <taxon>Agrobacterium</taxon>
    </lineage>
</organism>
<evidence type="ECO:0000256" key="1">
    <source>
        <dbReference type="SAM" id="SignalP"/>
    </source>
</evidence>
<name>A0A1S2E2H8_AGRVI</name>